<comment type="caution">
    <text evidence="12">The sequence shown here is derived from an EMBL/GenBank/DDBJ whole genome shotgun (WGS) entry which is preliminary data.</text>
</comment>
<evidence type="ECO:0000256" key="4">
    <source>
        <dbReference type="ARBA" id="ARBA00022614"/>
    </source>
</evidence>
<protein>
    <recommendedName>
        <fullName evidence="11">Leucine-rich repeat-containing N-terminal plant-type domain-containing protein</fullName>
    </recommendedName>
</protein>
<dbReference type="Pfam" id="PF00560">
    <property type="entry name" value="LRR_1"/>
    <property type="match status" value="1"/>
</dbReference>
<evidence type="ECO:0000313" key="12">
    <source>
        <dbReference type="EMBL" id="CAI0389512.1"/>
    </source>
</evidence>
<keyword evidence="13" id="KW-1185">Reference proteome</keyword>
<keyword evidence="3" id="KW-0134">Cell wall</keyword>
<proteinExistence type="inferred from homology"/>
<evidence type="ECO:0000256" key="3">
    <source>
        <dbReference type="ARBA" id="ARBA00022512"/>
    </source>
</evidence>
<dbReference type="InterPro" id="IPR050994">
    <property type="entry name" value="At_inactive_RLKs"/>
</dbReference>
<evidence type="ECO:0000256" key="2">
    <source>
        <dbReference type="ARBA" id="ARBA00004370"/>
    </source>
</evidence>
<dbReference type="PANTHER" id="PTHR48010">
    <property type="entry name" value="OS05G0588300 PROTEIN"/>
    <property type="match status" value="1"/>
</dbReference>
<organism evidence="12 13">
    <name type="scientific">Linum tenue</name>
    <dbReference type="NCBI Taxonomy" id="586396"/>
    <lineage>
        <taxon>Eukaryota</taxon>
        <taxon>Viridiplantae</taxon>
        <taxon>Streptophyta</taxon>
        <taxon>Embryophyta</taxon>
        <taxon>Tracheophyta</taxon>
        <taxon>Spermatophyta</taxon>
        <taxon>Magnoliopsida</taxon>
        <taxon>eudicotyledons</taxon>
        <taxon>Gunneridae</taxon>
        <taxon>Pentapetalae</taxon>
        <taxon>rosids</taxon>
        <taxon>fabids</taxon>
        <taxon>Malpighiales</taxon>
        <taxon>Linaceae</taxon>
        <taxon>Linum</taxon>
    </lineage>
</organism>
<dbReference type="AlphaFoldDB" id="A0AAV0HXP6"/>
<comment type="subcellular location">
    <subcellularLocation>
        <location evidence="2">Membrane</location>
    </subcellularLocation>
    <subcellularLocation>
        <location evidence="1">Secreted</location>
        <location evidence="1">Cell wall</location>
    </subcellularLocation>
</comment>
<evidence type="ECO:0000256" key="7">
    <source>
        <dbReference type="ARBA" id="ARBA00023136"/>
    </source>
</evidence>
<evidence type="ECO:0000256" key="6">
    <source>
        <dbReference type="ARBA" id="ARBA00022737"/>
    </source>
</evidence>
<evidence type="ECO:0000256" key="10">
    <source>
        <dbReference type="SAM" id="SignalP"/>
    </source>
</evidence>
<dbReference type="PANTHER" id="PTHR48010:SF22">
    <property type="entry name" value="OS09G0376600 PROTEIN"/>
    <property type="match status" value="1"/>
</dbReference>
<dbReference type="InterPro" id="IPR032675">
    <property type="entry name" value="LRR_dom_sf"/>
</dbReference>
<dbReference type="GO" id="GO:0016020">
    <property type="term" value="C:membrane"/>
    <property type="evidence" value="ECO:0007669"/>
    <property type="project" value="UniProtKB-SubCell"/>
</dbReference>
<evidence type="ECO:0000256" key="1">
    <source>
        <dbReference type="ARBA" id="ARBA00004191"/>
    </source>
</evidence>
<dbReference type="SUPFAM" id="SSF52058">
    <property type="entry name" value="L domain-like"/>
    <property type="match status" value="1"/>
</dbReference>
<evidence type="ECO:0000256" key="9">
    <source>
        <dbReference type="SAM" id="MobiDB-lite"/>
    </source>
</evidence>
<keyword evidence="7" id="KW-0472">Membrane</keyword>
<keyword evidence="3" id="KW-0964">Secreted</keyword>
<feature type="domain" description="Leucine-rich repeat-containing N-terminal plant-type" evidence="11">
    <location>
        <begin position="30"/>
        <end position="67"/>
    </location>
</feature>
<dbReference type="Pfam" id="PF13855">
    <property type="entry name" value="LRR_8"/>
    <property type="match status" value="1"/>
</dbReference>
<feature type="region of interest" description="Disordered" evidence="9">
    <location>
        <begin position="237"/>
        <end position="257"/>
    </location>
</feature>
<evidence type="ECO:0000256" key="8">
    <source>
        <dbReference type="ARBA" id="ARBA00038043"/>
    </source>
</evidence>
<accession>A0AAV0HXP6</accession>
<dbReference type="EMBL" id="CAMGYJ010000003">
    <property type="protein sequence ID" value="CAI0389512.1"/>
    <property type="molecule type" value="Genomic_DNA"/>
</dbReference>
<gene>
    <name evidence="12" type="ORF">LITE_LOCUS6272</name>
</gene>
<keyword evidence="6" id="KW-0677">Repeat</keyword>
<sequence length="284" mass="30018">MAVVQFIFSLLLISLITQIAPSTSETEAAKQSLVNFMTNLSGGNFPTHKYGWNTTSDPCRWLGVHCDGSQSVMSISLSGFRFAGTLDAAGTLCSAVESLAVLILRNNTISGEIPESLGNCTGLTILALDDNRFTGSIPGSILRLRDLTTLEISHNEISGEIPEGLAGIPRLVFFLAENNRLSGAIPRFDFRAMARFNVSNNELVGPIPEGTGRFGAESFGGNPGLCGKPLENSCPGWAPPPASEVPSPAESPEQKGTGFCSGAGEGWVGLVSALGFSFLLIRFF</sequence>
<evidence type="ECO:0000259" key="11">
    <source>
        <dbReference type="Pfam" id="PF08263"/>
    </source>
</evidence>
<reference evidence="12" key="1">
    <citation type="submission" date="2022-08" db="EMBL/GenBank/DDBJ databases">
        <authorList>
            <person name="Gutierrez-Valencia J."/>
        </authorList>
    </citation>
    <scope>NUCLEOTIDE SEQUENCE</scope>
</reference>
<keyword evidence="5 10" id="KW-0732">Signal</keyword>
<dbReference type="Proteomes" id="UP001154282">
    <property type="component" value="Unassembled WGS sequence"/>
</dbReference>
<dbReference type="Pfam" id="PF08263">
    <property type="entry name" value="LRRNT_2"/>
    <property type="match status" value="1"/>
</dbReference>
<dbReference type="FunFam" id="3.80.10.10:FF:000400">
    <property type="entry name" value="Nuclear pore complex protein NUP107"/>
    <property type="match status" value="1"/>
</dbReference>
<evidence type="ECO:0000313" key="13">
    <source>
        <dbReference type="Proteomes" id="UP001154282"/>
    </source>
</evidence>
<evidence type="ECO:0000256" key="5">
    <source>
        <dbReference type="ARBA" id="ARBA00022729"/>
    </source>
</evidence>
<feature type="chain" id="PRO_5043942336" description="Leucine-rich repeat-containing N-terminal plant-type domain-containing protein" evidence="10">
    <location>
        <begin position="22"/>
        <end position="284"/>
    </location>
</feature>
<feature type="signal peptide" evidence="10">
    <location>
        <begin position="1"/>
        <end position="21"/>
    </location>
</feature>
<keyword evidence="4" id="KW-0433">Leucine-rich repeat</keyword>
<name>A0AAV0HXP6_9ROSI</name>
<comment type="similarity">
    <text evidence="8">Belongs to the polygalacturonase-inhibiting protein family.</text>
</comment>
<dbReference type="InterPro" id="IPR001611">
    <property type="entry name" value="Leu-rich_rpt"/>
</dbReference>
<dbReference type="InterPro" id="IPR013210">
    <property type="entry name" value="LRR_N_plant-typ"/>
</dbReference>
<dbReference type="Gene3D" id="3.80.10.10">
    <property type="entry name" value="Ribonuclease Inhibitor"/>
    <property type="match status" value="2"/>
</dbReference>